<evidence type="ECO:0000256" key="2">
    <source>
        <dbReference type="ARBA" id="ARBA00009701"/>
    </source>
</evidence>
<dbReference type="InterPro" id="IPR000387">
    <property type="entry name" value="Tyr_Pase_dom"/>
</dbReference>
<reference evidence="11" key="1">
    <citation type="submission" date="2023-03" db="EMBL/GenBank/DDBJ databases">
        <authorList>
            <person name="Steffen K."/>
            <person name="Cardenas P."/>
        </authorList>
    </citation>
    <scope>NUCLEOTIDE SEQUENCE</scope>
</reference>
<comment type="caution">
    <text evidence="11">The sequence shown here is derived from an EMBL/GenBank/DDBJ whole genome shotgun (WGS) entry which is preliminary data.</text>
</comment>
<evidence type="ECO:0000256" key="8">
    <source>
        <dbReference type="SAM" id="MobiDB-lite"/>
    </source>
</evidence>
<gene>
    <name evidence="11" type="ORF">GBAR_LOCUS13017</name>
</gene>
<dbReference type="InterPro" id="IPR016130">
    <property type="entry name" value="Tyr_Pase_AS"/>
</dbReference>
<evidence type="ECO:0000256" key="5">
    <source>
        <dbReference type="ARBA" id="ARBA00022801"/>
    </source>
</evidence>
<name>A0AA35S570_GEOBA</name>
<organism evidence="11 12">
    <name type="scientific">Geodia barretti</name>
    <name type="common">Barrett's horny sponge</name>
    <dbReference type="NCBI Taxonomy" id="519541"/>
    <lineage>
        <taxon>Eukaryota</taxon>
        <taxon>Metazoa</taxon>
        <taxon>Porifera</taxon>
        <taxon>Demospongiae</taxon>
        <taxon>Heteroscleromorpha</taxon>
        <taxon>Tetractinellida</taxon>
        <taxon>Astrophorina</taxon>
        <taxon>Geodiidae</taxon>
        <taxon>Geodia</taxon>
    </lineage>
</organism>
<dbReference type="Pfam" id="PF00102">
    <property type="entry name" value="Y_phosphatase"/>
    <property type="match status" value="1"/>
</dbReference>
<feature type="region of interest" description="Disordered" evidence="8">
    <location>
        <begin position="1"/>
        <end position="66"/>
    </location>
</feature>
<dbReference type="PROSITE" id="PS00383">
    <property type="entry name" value="TYR_PHOSPHATASE_1"/>
    <property type="match status" value="1"/>
</dbReference>
<dbReference type="SUPFAM" id="SSF52799">
    <property type="entry name" value="(Phosphotyrosine protein) phosphatases II"/>
    <property type="match status" value="1"/>
</dbReference>
<dbReference type="PROSITE" id="PS50055">
    <property type="entry name" value="TYR_PHOSPHATASE_PTP"/>
    <property type="match status" value="1"/>
</dbReference>
<dbReference type="InterPro" id="IPR003595">
    <property type="entry name" value="Tyr_Pase_cat"/>
</dbReference>
<dbReference type="PRINTS" id="PR00700">
    <property type="entry name" value="PRTYPHPHTASE"/>
</dbReference>
<proteinExistence type="inferred from homology"/>
<accession>A0AA35S570</accession>
<sequence>ELKAHTKEQAGGTATSEMRGLDLPPPPKNHPVVPCLEDKESEEKQEVSDESLSKEPSSEVTTPGVRFTQNGLINKATPLGTSVIPVSLDISIKYVPPMNALVQGFKSEKCKAKPPSKTVLLSKRNEEEVHDSPGAMPTDDCVKMTRKHKKNKHRVSSVGFTLSREGKRKADVFWLTLPLIESQFYAHEFKTGNREDGWSMLFHKLSGTDSELKLADSDNGSFSSSLVRIEEVSWQYIVTQAPLDNKVANFWQMVWEQHSVGIVMLCKCAEGDADVCAHYWPTMGGDPLLAGSLVVECINSDWSECFCVSRLRLHNLEAGETFELLHFHYFAWPEFGGVPEDPHTFGEFLMVVRESGVMQPGVGPPIVHCATGTGRSGVFTLCDVALSWIEGARGVGTVDIGSLLSKLRRQRPGLVETSEELRFAYTTILNTACYGLNLGRSVNDLVRDMDNFTDSLIEEEMSRLSSRWTNTSPKTNQTQLLSEHSVHQSSLLLPDWEYPSSPGRPLDLGESHVAPFVELTPEDRGIFLPPLPDTPVAAAKFVIVQPQLEMPAVADDKTTARDSREEMAGTEDQVESTEAAVDESAAKPSNAEQSAVGKDTASMASPVPECDLLGKDTSVPPLDPDTRTAEDQTEQMVVCQPDLACDSLPGEDNTTLHQASQLNRVVVAVVEASIEAGTDNDDGIVTESMTQLPQFPQVVVVEDVSLPEPQCGGVEIVTETELPQPMLAENVVVNVTPMEENSSTLTQTQSGKRKKKRSWFKRLRQALFPCTRANRD</sequence>
<evidence type="ECO:0000256" key="7">
    <source>
        <dbReference type="ARBA" id="ARBA00023136"/>
    </source>
</evidence>
<dbReference type="InterPro" id="IPR051985">
    <property type="entry name" value="NR_tyrosine_phosphatase"/>
</dbReference>
<dbReference type="SMART" id="SM00404">
    <property type="entry name" value="PTPc_motif"/>
    <property type="match status" value="1"/>
</dbReference>
<dbReference type="EMBL" id="CASHTH010001939">
    <property type="protein sequence ID" value="CAI8022131.1"/>
    <property type="molecule type" value="Genomic_DNA"/>
</dbReference>
<dbReference type="PANTHER" id="PTHR46047">
    <property type="entry name" value="TYROSINE-PROTEIN PHOSPHATASE NON-RECEPTOR TYPE 61F"/>
    <property type="match status" value="1"/>
</dbReference>
<comment type="similarity">
    <text evidence="2">Belongs to the protein-tyrosine phosphatase family. Non-receptor class 1 subfamily.</text>
</comment>
<keyword evidence="5" id="KW-0378">Hydrolase</keyword>
<dbReference type="SMART" id="SM00194">
    <property type="entry name" value="PTPc"/>
    <property type="match status" value="1"/>
</dbReference>
<protein>
    <recommendedName>
        <fullName evidence="3">protein-tyrosine-phosphatase</fullName>
        <ecNumber evidence="3">3.1.3.48</ecNumber>
    </recommendedName>
</protein>
<evidence type="ECO:0000313" key="12">
    <source>
        <dbReference type="Proteomes" id="UP001174909"/>
    </source>
</evidence>
<dbReference type="Gene3D" id="3.90.190.10">
    <property type="entry name" value="Protein tyrosine phosphatase superfamily"/>
    <property type="match status" value="1"/>
</dbReference>
<evidence type="ECO:0000256" key="6">
    <source>
        <dbReference type="ARBA" id="ARBA00022912"/>
    </source>
</evidence>
<evidence type="ECO:0000313" key="11">
    <source>
        <dbReference type="EMBL" id="CAI8022131.1"/>
    </source>
</evidence>
<feature type="domain" description="Tyrosine specific protein phosphatases" evidence="10">
    <location>
        <begin position="343"/>
        <end position="422"/>
    </location>
</feature>
<dbReference type="InterPro" id="IPR029021">
    <property type="entry name" value="Prot-tyrosine_phosphatase-like"/>
</dbReference>
<feature type="compositionally biased region" description="Basic and acidic residues" evidence="8">
    <location>
        <begin position="555"/>
        <end position="567"/>
    </location>
</feature>
<feature type="compositionally biased region" description="Basic and acidic residues" evidence="8">
    <location>
        <begin position="36"/>
        <end position="57"/>
    </location>
</feature>
<evidence type="ECO:0000256" key="1">
    <source>
        <dbReference type="ARBA" id="ARBA00004308"/>
    </source>
</evidence>
<dbReference type="GO" id="GO:0019901">
    <property type="term" value="F:protein kinase binding"/>
    <property type="evidence" value="ECO:0007669"/>
    <property type="project" value="TreeGrafter"/>
</dbReference>
<dbReference type="GO" id="GO:0005634">
    <property type="term" value="C:nucleus"/>
    <property type="evidence" value="ECO:0007669"/>
    <property type="project" value="TreeGrafter"/>
</dbReference>
<dbReference type="GO" id="GO:0070373">
    <property type="term" value="P:negative regulation of ERK1 and ERK2 cascade"/>
    <property type="evidence" value="ECO:0007669"/>
    <property type="project" value="TreeGrafter"/>
</dbReference>
<dbReference type="Proteomes" id="UP001174909">
    <property type="component" value="Unassembled WGS sequence"/>
</dbReference>
<evidence type="ECO:0000256" key="3">
    <source>
        <dbReference type="ARBA" id="ARBA00013064"/>
    </source>
</evidence>
<dbReference type="InterPro" id="IPR000242">
    <property type="entry name" value="PTP_cat"/>
</dbReference>
<dbReference type="GO" id="GO:0005737">
    <property type="term" value="C:cytoplasm"/>
    <property type="evidence" value="ECO:0007669"/>
    <property type="project" value="TreeGrafter"/>
</dbReference>
<dbReference type="GO" id="GO:0012505">
    <property type="term" value="C:endomembrane system"/>
    <property type="evidence" value="ECO:0007669"/>
    <property type="project" value="UniProtKB-SubCell"/>
</dbReference>
<keyword evidence="6" id="KW-0904">Protein phosphatase</keyword>
<keyword evidence="4" id="KW-0597">Phosphoprotein</keyword>
<dbReference type="AlphaFoldDB" id="A0AA35S570"/>
<comment type="subcellular location">
    <subcellularLocation>
        <location evidence="1">Endomembrane system</location>
    </subcellularLocation>
</comment>
<dbReference type="EC" id="3.1.3.48" evidence="3"/>
<keyword evidence="12" id="KW-1185">Reference proteome</keyword>
<dbReference type="GO" id="GO:0046426">
    <property type="term" value="P:negative regulation of receptor signaling pathway via JAK-STAT"/>
    <property type="evidence" value="ECO:0007669"/>
    <property type="project" value="TreeGrafter"/>
</dbReference>
<dbReference type="PANTHER" id="PTHR46047:SF3">
    <property type="entry name" value="TYROSINE-PROTEIN PHOSPHATASE NON-RECEPTOR TYPE 61F"/>
    <property type="match status" value="1"/>
</dbReference>
<evidence type="ECO:0000259" key="10">
    <source>
        <dbReference type="PROSITE" id="PS50056"/>
    </source>
</evidence>
<keyword evidence="7" id="KW-0472">Membrane</keyword>
<evidence type="ECO:0000259" key="9">
    <source>
        <dbReference type="PROSITE" id="PS50055"/>
    </source>
</evidence>
<dbReference type="GO" id="GO:0004726">
    <property type="term" value="F:non-membrane spanning protein tyrosine phosphatase activity"/>
    <property type="evidence" value="ECO:0007669"/>
    <property type="project" value="TreeGrafter"/>
</dbReference>
<feature type="non-terminal residue" evidence="11">
    <location>
        <position position="1"/>
    </location>
</feature>
<feature type="region of interest" description="Disordered" evidence="8">
    <location>
        <begin position="555"/>
        <end position="619"/>
    </location>
</feature>
<evidence type="ECO:0000256" key="4">
    <source>
        <dbReference type="ARBA" id="ARBA00022553"/>
    </source>
</evidence>
<feature type="domain" description="Tyrosine-protein phosphatase" evidence="9">
    <location>
        <begin position="210"/>
        <end position="431"/>
    </location>
</feature>
<dbReference type="PROSITE" id="PS50056">
    <property type="entry name" value="TYR_PHOSPHATASE_2"/>
    <property type="match status" value="1"/>
</dbReference>